<evidence type="ECO:0000256" key="9">
    <source>
        <dbReference type="RuleBase" id="RU003567"/>
    </source>
</evidence>
<dbReference type="GO" id="GO:0051117">
    <property type="term" value="F:ATPase binding"/>
    <property type="evidence" value="ECO:0007669"/>
    <property type="project" value="TreeGrafter"/>
</dbReference>
<keyword evidence="2 7" id="KW-0963">Cytoplasm</keyword>
<keyword evidence="3 7" id="KW-0645">Protease</keyword>
<accession>A0A2P8EBA6</accession>
<evidence type="ECO:0000256" key="5">
    <source>
        <dbReference type="ARBA" id="ARBA00022825"/>
    </source>
</evidence>
<evidence type="ECO:0000256" key="10">
    <source>
        <dbReference type="SAM" id="MobiDB-lite"/>
    </source>
</evidence>
<evidence type="ECO:0000313" key="12">
    <source>
        <dbReference type="Proteomes" id="UP000243528"/>
    </source>
</evidence>
<dbReference type="EMBL" id="PYGE01000002">
    <property type="protein sequence ID" value="PSL06755.1"/>
    <property type="molecule type" value="Genomic_DNA"/>
</dbReference>
<dbReference type="HAMAP" id="MF_00444">
    <property type="entry name" value="ClpP"/>
    <property type="match status" value="1"/>
</dbReference>
<dbReference type="GO" id="GO:0005737">
    <property type="term" value="C:cytoplasm"/>
    <property type="evidence" value="ECO:0007669"/>
    <property type="project" value="UniProtKB-SubCell"/>
</dbReference>
<organism evidence="11 12">
    <name type="scientific">Haloactinopolyspora alba</name>
    <dbReference type="NCBI Taxonomy" id="648780"/>
    <lineage>
        <taxon>Bacteria</taxon>
        <taxon>Bacillati</taxon>
        <taxon>Actinomycetota</taxon>
        <taxon>Actinomycetes</taxon>
        <taxon>Jiangellales</taxon>
        <taxon>Jiangellaceae</taxon>
        <taxon>Haloactinopolyspora</taxon>
    </lineage>
</organism>
<keyword evidence="5 7" id="KW-0720">Serine protease</keyword>
<dbReference type="PRINTS" id="PR00127">
    <property type="entry name" value="CLPPROTEASEP"/>
</dbReference>
<evidence type="ECO:0000256" key="2">
    <source>
        <dbReference type="ARBA" id="ARBA00022490"/>
    </source>
</evidence>
<dbReference type="PANTHER" id="PTHR10381:SF70">
    <property type="entry name" value="ATP-DEPENDENT CLP PROTEASE PROTEOLYTIC SUBUNIT"/>
    <property type="match status" value="1"/>
</dbReference>
<dbReference type="PANTHER" id="PTHR10381">
    <property type="entry name" value="ATP-DEPENDENT CLP PROTEASE PROTEOLYTIC SUBUNIT"/>
    <property type="match status" value="1"/>
</dbReference>
<comment type="similarity">
    <text evidence="1 7 9">Belongs to the peptidase S14 family.</text>
</comment>
<dbReference type="NCBIfam" id="NF009205">
    <property type="entry name" value="PRK12553.1"/>
    <property type="match status" value="1"/>
</dbReference>
<comment type="subunit">
    <text evidence="7">Fourteen ClpP subunits assemble into 2 heptameric rings which stack back to back to give a disk-like structure with a central cavity, resembling the structure of eukaryotic proteasomes.</text>
</comment>
<proteinExistence type="inferred from homology"/>
<comment type="catalytic activity">
    <reaction evidence="6 7 8">
        <text>Hydrolysis of proteins to small peptides in the presence of ATP and magnesium. alpha-casein is the usual test substrate. In the absence of ATP, only oligopeptides shorter than five residues are hydrolyzed (such as succinyl-Leu-Tyr-|-NHMec, and Leu-Tyr-Leu-|-Tyr-Trp, in which cleavage of the -Tyr-|-Leu- and -Tyr-|-Trp bonds also occurs).</text>
        <dbReference type="EC" id="3.4.21.92"/>
    </reaction>
</comment>
<name>A0A2P8EBA6_9ACTN</name>
<comment type="caution">
    <text evidence="11">The sequence shown here is derived from an EMBL/GenBank/DDBJ whole genome shotgun (WGS) entry which is preliminary data.</text>
</comment>
<sequence length="243" mass="26289">MGGAHFLVSVVGTNDGIPGRDDRSEQPEEITVSTRPETSGPVEPAQAHTPSPGSSMGLDDHIYNRLLRERIIFLGAEVRDENANAICAQLLLLAAEDPDRDISIYINSPGGSVSAGMAIYDTMQFVKPDVMTVAMGFAASMGQFLLTAGARGKRYALPHSRILMHQPSGGMGGSASDIRIQAEQMLRTKKEMAEINALHTGQPIETIERDSDRDRYFTPQEALDYGFIDRVVESASQVPQNGA</sequence>
<dbReference type="FunFam" id="3.90.226.10:FF:000002">
    <property type="entry name" value="ATP-dependent Clp protease proteolytic subunit"/>
    <property type="match status" value="1"/>
</dbReference>
<dbReference type="EC" id="3.4.21.92" evidence="7"/>
<dbReference type="AlphaFoldDB" id="A0A2P8EBA6"/>
<dbReference type="GO" id="GO:0009368">
    <property type="term" value="C:endopeptidase Clp complex"/>
    <property type="evidence" value="ECO:0007669"/>
    <property type="project" value="TreeGrafter"/>
</dbReference>
<dbReference type="Pfam" id="PF00574">
    <property type="entry name" value="CLP_protease"/>
    <property type="match status" value="1"/>
</dbReference>
<dbReference type="GO" id="GO:0006515">
    <property type="term" value="P:protein quality control for misfolded or incompletely synthesized proteins"/>
    <property type="evidence" value="ECO:0007669"/>
    <property type="project" value="TreeGrafter"/>
</dbReference>
<dbReference type="InterPro" id="IPR033135">
    <property type="entry name" value="ClpP_His_AS"/>
</dbReference>
<dbReference type="NCBIfam" id="NF001368">
    <property type="entry name" value="PRK00277.1"/>
    <property type="match status" value="1"/>
</dbReference>
<dbReference type="SUPFAM" id="SSF52096">
    <property type="entry name" value="ClpP/crotonase"/>
    <property type="match status" value="1"/>
</dbReference>
<keyword evidence="12" id="KW-1185">Reference proteome</keyword>
<dbReference type="GO" id="GO:0004176">
    <property type="term" value="F:ATP-dependent peptidase activity"/>
    <property type="evidence" value="ECO:0007669"/>
    <property type="project" value="InterPro"/>
</dbReference>
<dbReference type="CDD" id="cd07017">
    <property type="entry name" value="S14_ClpP_2"/>
    <property type="match status" value="1"/>
</dbReference>
<evidence type="ECO:0000256" key="6">
    <source>
        <dbReference type="ARBA" id="ARBA00034021"/>
    </source>
</evidence>
<protein>
    <recommendedName>
        <fullName evidence="7 9">ATP-dependent Clp protease proteolytic subunit</fullName>
        <ecNumber evidence="7">3.4.21.92</ecNumber>
    </recommendedName>
    <alternativeName>
        <fullName evidence="7">Endopeptidase Clp</fullName>
    </alternativeName>
</protein>
<evidence type="ECO:0000256" key="8">
    <source>
        <dbReference type="PROSITE-ProRule" id="PRU10086"/>
    </source>
</evidence>
<reference evidence="11 12" key="1">
    <citation type="submission" date="2018-03" db="EMBL/GenBank/DDBJ databases">
        <title>Genomic Encyclopedia of Archaeal and Bacterial Type Strains, Phase II (KMG-II): from individual species to whole genera.</title>
        <authorList>
            <person name="Goeker M."/>
        </authorList>
    </citation>
    <scope>NUCLEOTIDE SEQUENCE [LARGE SCALE GENOMIC DNA]</scope>
    <source>
        <strain evidence="11 12">DSM 45211</strain>
    </source>
</reference>
<dbReference type="InterPro" id="IPR023562">
    <property type="entry name" value="ClpP/TepA"/>
</dbReference>
<feature type="active site" description="Nucleophile" evidence="7">
    <location>
        <position position="140"/>
    </location>
</feature>
<dbReference type="InterPro" id="IPR029045">
    <property type="entry name" value="ClpP/crotonase-like_dom_sf"/>
</dbReference>
<dbReference type="InterPro" id="IPR001907">
    <property type="entry name" value="ClpP"/>
</dbReference>
<dbReference type="PROSITE" id="PS00382">
    <property type="entry name" value="CLP_PROTEASE_HIS"/>
    <property type="match status" value="1"/>
</dbReference>
<keyword evidence="4 7" id="KW-0378">Hydrolase</keyword>
<dbReference type="Gene3D" id="3.90.226.10">
    <property type="entry name" value="2-enoyl-CoA Hydratase, Chain A, domain 1"/>
    <property type="match status" value="1"/>
</dbReference>
<evidence type="ECO:0000256" key="7">
    <source>
        <dbReference type="HAMAP-Rule" id="MF_00444"/>
    </source>
</evidence>
<feature type="active site" evidence="7 8">
    <location>
        <position position="165"/>
    </location>
</feature>
<comment type="subcellular location">
    <subcellularLocation>
        <location evidence="7">Cytoplasm</location>
    </subcellularLocation>
</comment>
<comment type="function">
    <text evidence="7">Cleaves peptides in various proteins in a process that requires ATP hydrolysis. Has a chymotrypsin-like activity. Plays a major role in the degradation of misfolded proteins.</text>
</comment>
<evidence type="ECO:0000256" key="1">
    <source>
        <dbReference type="ARBA" id="ARBA00007039"/>
    </source>
</evidence>
<evidence type="ECO:0000256" key="3">
    <source>
        <dbReference type="ARBA" id="ARBA00022670"/>
    </source>
</evidence>
<gene>
    <name evidence="7" type="primary">clpP</name>
    <name evidence="11" type="ORF">CLV30_102143</name>
</gene>
<dbReference type="GO" id="GO:0004252">
    <property type="term" value="F:serine-type endopeptidase activity"/>
    <property type="evidence" value="ECO:0007669"/>
    <property type="project" value="UniProtKB-UniRule"/>
</dbReference>
<dbReference type="Proteomes" id="UP000243528">
    <property type="component" value="Unassembled WGS sequence"/>
</dbReference>
<evidence type="ECO:0000313" key="11">
    <source>
        <dbReference type="EMBL" id="PSL06755.1"/>
    </source>
</evidence>
<evidence type="ECO:0000256" key="4">
    <source>
        <dbReference type="ARBA" id="ARBA00022801"/>
    </source>
</evidence>
<feature type="region of interest" description="Disordered" evidence="10">
    <location>
        <begin position="12"/>
        <end position="58"/>
    </location>
</feature>